<protein>
    <submittedName>
        <fullName evidence="1">Uncharacterized protein</fullName>
    </submittedName>
</protein>
<comment type="caution">
    <text evidence="1">The sequence shown here is derived from an EMBL/GenBank/DDBJ whole genome shotgun (WGS) entry which is preliminary data.</text>
</comment>
<proteinExistence type="predicted"/>
<evidence type="ECO:0000313" key="2">
    <source>
        <dbReference type="Proteomes" id="UP001162793"/>
    </source>
</evidence>
<dbReference type="Proteomes" id="UP001162793">
    <property type="component" value="Unassembled WGS sequence"/>
</dbReference>
<dbReference type="EMBL" id="JAMYWC010000011">
    <property type="protein sequence ID" value="MCP1175693.1"/>
    <property type="molecule type" value="Genomic_DNA"/>
</dbReference>
<sequence length="243" mass="28088">MNHTLSFLMHTKMHEASRQCIYARLLTRHDLPALLKLEHEKWDTEQAASQIELEERIAAYPDLAMGTFCSETGQLLASLFLKPVARDFHRHVQTWRDCTLLPAPEETTTLFGISLTSRRSNGVDALLAFFWPYALKRGWRHVYLGSPIPGLSQWRQQHPKGPIETYVRARRSGMPLDPQLRYYRGRGFTKIVDVKSNYFPHKRSLDHGALLRGTIPLSSLSPLWRMMSLQTIKRITRHLACLL</sequence>
<evidence type="ECO:0000313" key="1">
    <source>
        <dbReference type="EMBL" id="MCP1175693.1"/>
    </source>
</evidence>
<gene>
    <name evidence="1" type="ORF">NKG59_25285</name>
</gene>
<reference evidence="2" key="1">
    <citation type="journal article" date="2023" name="Front. Microbiol.">
        <title>Ralstonia chuxiongensis sp. nov., Ralstonia mojiangensis sp. nov., and Ralstonia soli sp. nov., isolated from tobacco fields, are three novel species in the family Burkholderiaceae.</title>
        <authorList>
            <person name="Lu C.H."/>
            <person name="Zhang Y.Y."/>
            <person name="Jiang N."/>
            <person name="Chen W."/>
            <person name="Shao X."/>
            <person name="Zhao Z.M."/>
            <person name="Lu W.L."/>
            <person name="Hu X."/>
            <person name="Xi Y.X."/>
            <person name="Zou S.Y."/>
            <person name="Wei Q.J."/>
            <person name="Lin Z.L."/>
            <person name="Gong L."/>
            <person name="Gai X.T."/>
            <person name="Zhang L.Q."/>
            <person name="Li J.Y."/>
            <person name="Jin Y."/>
            <person name="Xia Z.Y."/>
        </authorList>
    </citation>
    <scope>NUCLEOTIDE SEQUENCE [LARGE SCALE GENOMIC DNA]</scope>
    <source>
        <strain evidence="2">21YRMH01-3</strain>
    </source>
</reference>
<dbReference type="Gene3D" id="3.40.630.30">
    <property type="match status" value="1"/>
</dbReference>
<accession>A0AA42BL13</accession>
<organism evidence="1 2">
    <name type="scientific">Ralstonia chuxiongensis</name>
    <dbReference type="NCBI Taxonomy" id="2957504"/>
    <lineage>
        <taxon>Bacteria</taxon>
        <taxon>Pseudomonadati</taxon>
        <taxon>Pseudomonadota</taxon>
        <taxon>Betaproteobacteria</taxon>
        <taxon>Burkholderiales</taxon>
        <taxon>Burkholderiaceae</taxon>
        <taxon>Ralstonia</taxon>
    </lineage>
</organism>
<dbReference type="AlphaFoldDB" id="A0AA42BL13"/>
<dbReference type="RefSeq" id="WP_253542897.1">
    <property type="nucleotide sequence ID" value="NZ_JAMYWC010000011.1"/>
</dbReference>
<keyword evidence="2" id="KW-1185">Reference proteome</keyword>
<name>A0AA42BL13_9RALS</name>